<dbReference type="eggNOG" id="ENOG502TJ16">
    <property type="taxonomic scope" value="Eukaryota"/>
</dbReference>
<feature type="signal peptide" evidence="1">
    <location>
        <begin position="1"/>
        <end position="18"/>
    </location>
</feature>
<keyword evidence="1" id="KW-0732">Signal</keyword>
<dbReference type="InParanoid" id="G0NW15"/>
<gene>
    <name evidence="2" type="ORF">CAEBREN_05912</name>
</gene>
<accession>G0NW15</accession>
<name>G0NW15_CAEBE</name>
<evidence type="ECO:0000256" key="1">
    <source>
        <dbReference type="SAM" id="SignalP"/>
    </source>
</evidence>
<dbReference type="FunCoup" id="G0NW15">
    <property type="interactions" value="1047"/>
</dbReference>
<dbReference type="AlphaFoldDB" id="G0NW15"/>
<dbReference type="HOGENOM" id="CLU_2833429_0_0_1"/>
<dbReference type="EMBL" id="GL379960">
    <property type="protein sequence ID" value="EGT38588.1"/>
    <property type="molecule type" value="Genomic_DNA"/>
</dbReference>
<sequence length="66" mass="7747">MHFVQFLLLVVLFSATLALPFFNSPTVSSQKYIGRTYGGQWRQMYTDENLEVPQNPRYIMSNRMRG</sequence>
<proteinExistence type="predicted"/>
<evidence type="ECO:0000313" key="3">
    <source>
        <dbReference type="Proteomes" id="UP000008068"/>
    </source>
</evidence>
<reference evidence="3" key="1">
    <citation type="submission" date="2011-07" db="EMBL/GenBank/DDBJ databases">
        <authorList>
            <consortium name="Caenorhabditis brenneri Sequencing and Analysis Consortium"/>
            <person name="Wilson R.K."/>
        </authorList>
    </citation>
    <scope>NUCLEOTIDE SEQUENCE [LARGE SCALE GENOMIC DNA]</scope>
    <source>
        <strain evidence="3">PB2801</strain>
    </source>
</reference>
<dbReference type="Proteomes" id="UP000008068">
    <property type="component" value="Unassembled WGS sequence"/>
</dbReference>
<keyword evidence="3" id="KW-1185">Reference proteome</keyword>
<feature type="chain" id="PRO_5003406518" evidence="1">
    <location>
        <begin position="19"/>
        <end position="66"/>
    </location>
</feature>
<evidence type="ECO:0000313" key="2">
    <source>
        <dbReference type="EMBL" id="EGT38588.1"/>
    </source>
</evidence>
<protein>
    <submittedName>
        <fullName evidence="2">Uncharacterized protein</fullName>
    </submittedName>
</protein>
<organism evidence="3">
    <name type="scientific">Caenorhabditis brenneri</name>
    <name type="common">Nematode worm</name>
    <dbReference type="NCBI Taxonomy" id="135651"/>
    <lineage>
        <taxon>Eukaryota</taxon>
        <taxon>Metazoa</taxon>
        <taxon>Ecdysozoa</taxon>
        <taxon>Nematoda</taxon>
        <taxon>Chromadorea</taxon>
        <taxon>Rhabditida</taxon>
        <taxon>Rhabditina</taxon>
        <taxon>Rhabditomorpha</taxon>
        <taxon>Rhabditoidea</taxon>
        <taxon>Rhabditidae</taxon>
        <taxon>Peloderinae</taxon>
        <taxon>Caenorhabditis</taxon>
    </lineage>
</organism>